<feature type="transmembrane region" description="Helical" evidence="1">
    <location>
        <begin position="160"/>
        <end position="178"/>
    </location>
</feature>
<feature type="transmembrane region" description="Helical" evidence="1">
    <location>
        <begin position="184"/>
        <end position="206"/>
    </location>
</feature>
<sequence>MKKHIIAILLFICSLVLWIINFHNLPSQLPVHWDFSGQINNYDSKMQTFIELHAIMLFVYLLPIVTPKIDPRKENYKLFQRSLYFMATGILFIFFLINMSVLFYGLGYNVHIGSMSFLFIGLLFMFLGNYMPHVRSNYFIGVRTPWTLSNENVWKKTHRVSGRLFMIVGLCFLLLYFIPVSNKGIIVIPLIIFLVGFTTIYSYIAFKKEMKN</sequence>
<dbReference type="Pfam" id="PF07853">
    <property type="entry name" value="DUF1648"/>
    <property type="match status" value="1"/>
</dbReference>
<feature type="transmembrane region" description="Helical" evidence="1">
    <location>
        <begin position="46"/>
        <end position="62"/>
    </location>
</feature>
<feature type="transmembrane region" description="Helical" evidence="1">
    <location>
        <begin position="83"/>
        <end position="106"/>
    </location>
</feature>
<feature type="transmembrane region" description="Helical" evidence="1">
    <location>
        <begin position="112"/>
        <end position="130"/>
    </location>
</feature>
<keyword evidence="4" id="KW-1185">Reference proteome</keyword>
<dbReference type="RefSeq" id="WP_069032480.1">
    <property type="nucleotide sequence ID" value="NZ_MDKC01000002.1"/>
</dbReference>
<dbReference type="PANTHER" id="PTHR37810:SF5">
    <property type="entry name" value="IMMUNITY PROTEIN SDPI"/>
    <property type="match status" value="1"/>
</dbReference>
<dbReference type="InterPro" id="IPR012867">
    <property type="entry name" value="DUF1648"/>
</dbReference>
<evidence type="ECO:0000256" key="1">
    <source>
        <dbReference type="SAM" id="Phobius"/>
    </source>
</evidence>
<dbReference type="Pfam" id="PF13630">
    <property type="entry name" value="SdpI"/>
    <property type="match status" value="1"/>
</dbReference>
<evidence type="ECO:0000313" key="4">
    <source>
        <dbReference type="Proteomes" id="UP000094580"/>
    </source>
</evidence>
<dbReference type="InterPro" id="IPR026272">
    <property type="entry name" value="SdpI"/>
</dbReference>
<accession>A0ABX2ZYC4</accession>
<protein>
    <recommendedName>
        <fullName evidence="2">DUF1648 domain-containing protein</fullName>
    </recommendedName>
</protein>
<keyword evidence="1" id="KW-1133">Transmembrane helix</keyword>
<feature type="domain" description="DUF1648" evidence="2">
    <location>
        <begin position="9"/>
        <end position="50"/>
    </location>
</feature>
<dbReference type="Proteomes" id="UP000094580">
    <property type="component" value="Unassembled WGS sequence"/>
</dbReference>
<name>A0ABX2ZYC4_9BACI</name>
<keyword evidence="1" id="KW-0472">Membrane</keyword>
<dbReference type="PIRSF" id="PIRSF038959">
    <property type="entry name" value="SdpI"/>
    <property type="match status" value="1"/>
</dbReference>
<keyword evidence="1" id="KW-0812">Transmembrane</keyword>
<gene>
    <name evidence="3" type="ORF">BED47_03700</name>
</gene>
<dbReference type="PANTHER" id="PTHR37810">
    <property type="entry name" value="IMMUNITY PROTEIN SDPI"/>
    <property type="match status" value="1"/>
</dbReference>
<evidence type="ECO:0000259" key="2">
    <source>
        <dbReference type="Pfam" id="PF07853"/>
    </source>
</evidence>
<proteinExistence type="predicted"/>
<organism evidence="3 4">
    <name type="scientific">Gottfriedia luciferensis</name>
    <dbReference type="NCBI Taxonomy" id="178774"/>
    <lineage>
        <taxon>Bacteria</taxon>
        <taxon>Bacillati</taxon>
        <taxon>Bacillota</taxon>
        <taxon>Bacilli</taxon>
        <taxon>Bacillales</taxon>
        <taxon>Bacillaceae</taxon>
        <taxon>Gottfriedia</taxon>
    </lineage>
</organism>
<evidence type="ECO:0000313" key="3">
    <source>
        <dbReference type="EMBL" id="ODG93404.1"/>
    </source>
</evidence>
<comment type="caution">
    <text evidence="3">The sequence shown here is derived from an EMBL/GenBank/DDBJ whole genome shotgun (WGS) entry which is preliminary data.</text>
</comment>
<dbReference type="InterPro" id="IPR025962">
    <property type="entry name" value="SdpI/YhfL"/>
</dbReference>
<reference evidence="3 4" key="1">
    <citation type="submission" date="2016-07" db="EMBL/GenBank/DDBJ databases">
        <authorList>
            <person name="Townsley L."/>
            <person name="Shank E.A."/>
        </authorList>
    </citation>
    <scope>NUCLEOTIDE SEQUENCE [LARGE SCALE GENOMIC DNA]</scope>
    <source>
        <strain evidence="3 4">CH01</strain>
    </source>
</reference>
<dbReference type="EMBL" id="MDKC01000002">
    <property type="protein sequence ID" value="ODG93404.1"/>
    <property type="molecule type" value="Genomic_DNA"/>
</dbReference>